<evidence type="ECO:0000313" key="1">
    <source>
        <dbReference type="EMBL" id="CAF1326744.1"/>
    </source>
</evidence>
<sequence length="155" mass="17513">MVESRFSCFDGISDPDRRKKISLRLEDDALTWHEENKANMASWADFKQAMIAKHPSTITLKLSFIRINDYEARQQQHNESVTSYYIEKINLANMASPNLVVNRAVDNTLASALIKGLLPVYHQQLYGKLSTLTTPALFLSTLQGIEPIKLVSGMN</sequence>
<evidence type="ECO:0000313" key="3">
    <source>
        <dbReference type="Proteomes" id="UP000663829"/>
    </source>
</evidence>
<accession>A0A815FV74</accession>
<name>A0A815FV74_9BILA</name>
<reference evidence="1" key="1">
    <citation type="submission" date="2021-02" db="EMBL/GenBank/DDBJ databases">
        <authorList>
            <person name="Nowell W R."/>
        </authorList>
    </citation>
    <scope>NUCLEOTIDE SEQUENCE</scope>
</reference>
<evidence type="ECO:0000313" key="2">
    <source>
        <dbReference type="EMBL" id="CAF4177072.1"/>
    </source>
</evidence>
<protein>
    <recommendedName>
        <fullName evidence="4">Retrotransposon gag domain-containing protein</fullName>
    </recommendedName>
</protein>
<dbReference type="Proteomes" id="UP000681722">
    <property type="component" value="Unassembled WGS sequence"/>
</dbReference>
<dbReference type="AlphaFoldDB" id="A0A815FV74"/>
<dbReference type="EMBL" id="CAJOBC010050777">
    <property type="protein sequence ID" value="CAF4177072.1"/>
    <property type="molecule type" value="Genomic_DNA"/>
</dbReference>
<dbReference type="EMBL" id="CAJNOQ010013687">
    <property type="protein sequence ID" value="CAF1326744.1"/>
    <property type="molecule type" value="Genomic_DNA"/>
</dbReference>
<organism evidence="1 3">
    <name type="scientific">Didymodactylos carnosus</name>
    <dbReference type="NCBI Taxonomy" id="1234261"/>
    <lineage>
        <taxon>Eukaryota</taxon>
        <taxon>Metazoa</taxon>
        <taxon>Spiralia</taxon>
        <taxon>Gnathifera</taxon>
        <taxon>Rotifera</taxon>
        <taxon>Eurotatoria</taxon>
        <taxon>Bdelloidea</taxon>
        <taxon>Philodinida</taxon>
        <taxon>Philodinidae</taxon>
        <taxon>Didymodactylos</taxon>
    </lineage>
</organism>
<evidence type="ECO:0008006" key="4">
    <source>
        <dbReference type="Google" id="ProtNLM"/>
    </source>
</evidence>
<comment type="caution">
    <text evidence="1">The sequence shown here is derived from an EMBL/GenBank/DDBJ whole genome shotgun (WGS) entry which is preliminary data.</text>
</comment>
<gene>
    <name evidence="1" type="ORF">GPM918_LOCUS29744</name>
    <name evidence="2" type="ORF">SRO942_LOCUS30335</name>
</gene>
<dbReference type="OrthoDB" id="7261426at2759"/>
<keyword evidence="3" id="KW-1185">Reference proteome</keyword>
<proteinExistence type="predicted"/>
<dbReference type="Proteomes" id="UP000663829">
    <property type="component" value="Unassembled WGS sequence"/>
</dbReference>